<proteinExistence type="predicted"/>
<dbReference type="RefSeq" id="WP_194312949.1">
    <property type="nucleotide sequence ID" value="NZ_JADHEC010000040.1"/>
</dbReference>
<reference evidence="2" key="1">
    <citation type="submission" date="2020-11" db="EMBL/GenBank/DDBJ databases">
        <title>Genome of Flavobacterium soyangense.</title>
        <authorList>
            <person name="Liu Q."/>
            <person name="Xin Y.-H."/>
        </authorList>
    </citation>
    <scope>NUCLEOTIDE SEQUENCE</scope>
    <source>
        <strain evidence="2">CGMCC 1.13493</strain>
    </source>
</reference>
<dbReference type="EMBL" id="JADHEC010000040">
    <property type="protein sequence ID" value="MBF2709714.1"/>
    <property type="molecule type" value="Genomic_DNA"/>
</dbReference>
<dbReference type="AlphaFoldDB" id="A0A930Y1Q2"/>
<dbReference type="Proteomes" id="UP000646211">
    <property type="component" value="Unassembled WGS sequence"/>
</dbReference>
<evidence type="ECO:0000256" key="1">
    <source>
        <dbReference type="SAM" id="SignalP"/>
    </source>
</evidence>
<feature type="chain" id="PRO_5037299310" evidence="1">
    <location>
        <begin position="19"/>
        <end position="261"/>
    </location>
</feature>
<accession>A0A930Y1Q2</accession>
<comment type="caution">
    <text evidence="2">The sequence shown here is derived from an EMBL/GenBank/DDBJ whole genome shotgun (WGS) entry which is preliminary data.</text>
</comment>
<sequence length="261" mass="29549">MKNRILLLLLFIASYSFSQSVNDYKGVIIPMKYDFLKTKNQYRLQTITKMNLQKAGFQAFYSNEPIPADFTDRCSLLYVDVEKENAFLVTKLYITFKDCYGAIVFQSAIGKSREKEFETAYVDALNQAFISVYALNYKYNGNTYFSSKLEVAPQSAPIIDAQVAVTPPVAVPSLVAMAKNESKISQGNISNVLYAQPTSYGYQLIDSDPKVVMKVYKTSNPASFMATKGSVQGVLVSKDNQWFFEYYQNEKLISEKTDVKF</sequence>
<protein>
    <submittedName>
        <fullName evidence="2">Uncharacterized protein</fullName>
    </submittedName>
</protein>
<name>A0A930Y1Q2_9FLAO</name>
<keyword evidence="1" id="KW-0732">Signal</keyword>
<evidence type="ECO:0000313" key="2">
    <source>
        <dbReference type="EMBL" id="MBF2709714.1"/>
    </source>
</evidence>
<feature type="signal peptide" evidence="1">
    <location>
        <begin position="1"/>
        <end position="18"/>
    </location>
</feature>
<keyword evidence="3" id="KW-1185">Reference proteome</keyword>
<gene>
    <name evidence="2" type="ORF">IR213_14115</name>
</gene>
<organism evidence="2 3">
    <name type="scientific">Flavobacterium soyangense</name>
    <dbReference type="NCBI Taxonomy" id="2023265"/>
    <lineage>
        <taxon>Bacteria</taxon>
        <taxon>Pseudomonadati</taxon>
        <taxon>Bacteroidota</taxon>
        <taxon>Flavobacteriia</taxon>
        <taxon>Flavobacteriales</taxon>
        <taxon>Flavobacteriaceae</taxon>
        <taxon>Flavobacterium</taxon>
    </lineage>
</organism>
<evidence type="ECO:0000313" key="3">
    <source>
        <dbReference type="Proteomes" id="UP000646211"/>
    </source>
</evidence>